<organism evidence="1 2">
    <name type="scientific">Purpureocillium lilacinum</name>
    <name type="common">Paecilomyces lilacinus</name>
    <dbReference type="NCBI Taxonomy" id="33203"/>
    <lineage>
        <taxon>Eukaryota</taxon>
        <taxon>Fungi</taxon>
        <taxon>Dikarya</taxon>
        <taxon>Ascomycota</taxon>
        <taxon>Pezizomycotina</taxon>
        <taxon>Sordariomycetes</taxon>
        <taxon>Hypocreomycetidae</taxon>
        <taxon>Hypocreales</taxon>
        <taxon>Ophiocordycipitaceae</taxon>
        <taxon>Purpureocillium</taxon>
    </lineage>
</organism>
<reference evidence="1" key="1">
    <citation type="submission" date="2024-12" db="EMBL/GenBank/DDBJ databases">
        <title>Comparative genomics and development of molecular markers within Purpureocillium lilacinum and among Purpureocillium species.</title>
        <authorList>
            <person name="Yeh Z.-Y."/>
            <person name="Ni N.-T."/>
            <person name="Lo P.-H."/>
            <person name="Mushyakhwo K."/>
            <person name="Lin C.-F."/>
            <person name="Nai Y.-S."/>
        </authorList>
    </citation>
    <scope>NUCLEOTIDE SEQUENCE</scope>
    <source>
        <strain evidence="1">NCHU-NPUST-175</strain>
    </source>
</reference>
<comment type="caution">
    <text evidence="1">The sequence shown here is derived from an EMBL/GenBank/DDBJ whole genome shotgun (WGS) entry which is preliminary data.</text>
</comment>
<name>A0ACC4DUX0_PURLI</name>
<sequence length="199" mass="20742">MLHLSKRAWIHGEGTPAPLPALAPPGALPGITGEGRAKPSRGPRGSLGTSRRVPGYLPPGIAIRRGGAVRTAETLSEQEAAAQSGAAAAPIPVSHLLRRAPTSHTTRDHFTPSPAKPTQASLGEPCRYVPELTGRLDRGAGRFGHWTSTKRMGGEGEEEDEGWWCGHRGSIGEEKENNETDFGQAPPSPAQCAAGLAGG</sequence>
<dbReference type="EMBL" id="JBGNUJ010000004">
    <property type="protein sequence ID" value="KAL3959908.1"/>
    <property type="molecule type" value="Genomic_DNA"/>
</dbReference>
<protein>
    <submittedName>
        <fullName evidence="1">Uncharacterized protein</fullName>
    </submittedName>
</protein>
<dbReference type="Proteomes" id="UP001638806">
    <property type="component" value="Unassembled WGS sequence"/>
</dbReference>
<gene>
    <name evidence="1" type="ORF">ACCO45_005025</name>
</gene>
<proteinExistence type="predicted"/>
<keyword evidence="2" id="KW-1185">Reference proteome</keyword>
<evidence type="ECO:0000313" key="2">
    <source>
        <dbReference type="Proteomes" id="UP001638806"/>
    </source>
</evidence>
<accession>A0ACC4DUX0</accession>
<evidence type="ECO:0000313" key="1">
    <source>
        <dbReference type="EMBL" id="KAL3959908.1"/>
    </source>
</evidence>